<evidence type="ECO:0000313" key="3">
    <source>
        <dbReference type="Proteomes" id="UP000019151"/>
    </source>
</evidence>
<gene>
    <name evidence="2" type="ORF">J421_5289</name>
</gene>
<dbReference type="AlphaFoldDB" id="W0RP96"/>
<keyword evidence="3" id="KW-1185">Reference proteome</keyword>
<geneLocation type="plasmid" evidence="2 3">
    <name>1</name>
</geneLocation>
<dbReference type="HOGENOM" id="CLU_3234112_0_0_0"/>
<dbReference type="RefSeq" id="WP_260525864.1">
    <property type="nucleotide sequence ID" value="NZ_CP007129.1"/>
</dbReference>
<name>W0RP96_9BACT</name>
<sequence length="43" mass="4321">MSTVEIQITARGRVVQLLIFALIGAAVAGAFLAARALGLLPAG</sequence>
<feature type="transmembrane region" description="Helical" evidence="1">
    <location>
        <begin position="17"/>
        <end position="37"/>
    </location>
</feature>
<evidence type="ECO:0000313" key="2">
    <source>
        <dbReference type="EMBL" id="AHG92824.1"/>
    </source>
</evidence>
<dbReference type="InParanoid" id="W0RP96"/>
<proteinExistence type="predicted"/>
<dbReference type="KEGG" id="gba:J421_5289"/>
<dbReference type="Proteomes" id="UP000019151">
    <property type="component" value="Plasmid 1"/>
</dbReference>
<accession>W0RP96</accession>
<keyword evidence="1" id="KW-1133">Transmembrane helix</keyword>
<keyword evidence="1" id="KW-0472">Membrane</keyword>
<protein>
    <submittedName>
        <fullName evidence="2">Uncharacterized protein</fullName>
    </submittedName>
</protein>
<evidence type="ECO:0000256" key="1">
    <source>
        <dbReference type="SAM" id="Phobius"/>
    </source>
</evidence>
<keyword evidence="2" id="KW-0614">Plasmid</keyword>
<keyword evidence="1" id="KW-0812">Transmembrane</keyword>
<reference evidence="2 3" key="1">
    <citation type="journal article" date="2014" name="Genome Announc.">
        <title>Genome Sequence and Methylome of Soil Bacterium Gemmatirosa kalamazoonensis KBS708T, a Member of the Rarely Cultivated Gemmatimonadetes Phylum.</title>
        <authorList>
            <person name="Debruyn J.M."/>
            <person name="Radosevich M."/>
            <person name="Wommack K.E."/>
            <person name="Polson S.W."/>
            <person name="Hauser L.J."/>
            <person name="Fawaz M.N."/>
            <person name="Korlach J."/>
            <person name="Tsai Y.C."/>
        </authorList>
    </citation>
    <scope>NUCLEOTIDE SEQUENCE [LARGE SCALE GENOMIC DNA]</scope>
    <source>
        <strain evidence="2 3">KBS708</strain>
        <plasmid evidence="3">Plasmid 1</plasmid>
    </source>
</reference>
<organism evidence="2 3">
    <name type="scientific">Gemmatirosa kalamazoonensis</name>
    <dbReference type="NCBI Taxonomy" id="861299"/>
    <lineage>
        <taxon>Bacteria</taxon>
        <taxon>Pseudomonadati</taxon>
        <taxon>Gemmatimonadota</taxon>
        <taxon>Gemmatimonadia</taxon>
        <taxon>Gemmatimonadales</taxon>
        <taxon>Gemmatimonadaceae</taxon>
        <taxon>Gemmatirosa</taxon>
    </lineage>
</organism>
<dbReference type="EMBL" id="CP007129">
    <property type="protein sequence ID" value="AHG92824.1"/>
    <property type="molecule type" value="Genomic_DNA"/>
</dbReference>